<evidence type="ECO:0000259" key="3">
    <source>
        <dbReference type="PROSITE" id="PS50158"/>
    </source>
</evidence>
<dbReference type="Gene3D" id="4.10.60.10">
    <property type="entry name" value="Zinc finger, CCHC-type"/>
    <property type="match status" value="1"/>
</dbReference>
<sequence>MKAKYSNALPKGKINTNTSYRSHDIKCFRCQGVGHIASQCPNKRAMGMLDNGEIESESSSDDGMPPLEDCSGVEVAEP</sequence>
<accession>A0A371H1Y1</accession>
<keyword evidence="1" id="KW-0862">Zinc</keyword>
<keyword evidence="1" id="KW-0479">Metal-binding</keyword>
<dbReference type="Proteomes" id="UP000257109">
    <property type="component" value="Unassembled WGS sequence"/>
</dbReference>
<dbReference type="GO" id="GO:0008270">
    <property type="term" value="F:zinc ion binding"/>
    <property type="evidence" value="ECO:0007669"/>
    <property type="project" value="UniProtKB-KW"/>
</dbReference>
<gene>
    <name evidence="4" type="ORF">CR513_20492</name>
</gene>
<evidence type="ECO:0000313" key="5">
    <source>
        <dbReference type="Proteomes" id="UP000257109"/>
    </source>
</evidence>
<comment type="caution">
    <text evidence="4">The sequence shown here is derived from an EMBL/GenBank/DDBJ whole genome shotgun (WGS) entry which is preliminary data.</text>
</comment>
<feature type="non-terminal residue" evidence="4">
    <location>
        <position position="1"/>
    </location>
</feature>
<dbReference type="InterPro" id="IPR001878">
    <property type="entry name" value="Znf_CCHC"/>
</dbReference>
<keyword evidence="5" id="KW-1185">Reference proteome</keyword>
<dbReference type="SMART" id="SM00343">
    <property type="entry name" value="ZnF_C2HC"/>
    <property type="match status" value="1"/>
</dbReference>
<dbReference type="Pfam" id="PF00098">
    <property type="entry name" value="zf-CCHC"/>
    <property type="match status" value="1"/>
</dbReference>
<reference evidence="4" key="1">
    <citation type="submission" date="2018-05" db="EMBL/GenBank/DDBJ databases">
        <title>Draft genome of Mucuna pruriens seed.</title>
        <authorList>
            <person name="Nnadi N.E."/>
            <person name="Vos R."/>
            <person name="Hasami M.H."/>
            <person name="Devisetty U.K."/>
            <person name="Aguiy J.C."/>
        </authorList>
    </citation>
    <scope>NUCLEOTIDE SEQUENCE [LARGE SCALE GENOMIC DNA]</scope>
    <source>
        <strain evidence="4">JCA_2017</strain>
    </source>
</reference>
<dbReference type="AlphaFoldDB" id="A0A371H1Y1"/>
<evidence type="ECO:0000313" key="4">
    <source>
        <dbReference type="EMBL" id="RDX96807.1"/>
    </source>
</evidence>
<protein>
    <recommendedName>
        <fullName evidence="3">CCHC-type domain-containing protein</fullName>
    </recommendedName>
</protein>
<dbReference type="EMBL" id="QJKJ01003813">
    <property type="protein sequence ID" value="RDX96807.1"/>
    <property type="molecule type" value="Genomic_DNA"/>
</dbReference>
<dbReference type="SUPFAM" id="SSF57756">
    <property type="entry name" value="Retrovirus zinc finger-like domains"/>
    <property type="match status" value="1"/>
</dbReference>
<dbReference type="OrthoDB" id="1731207at2759"/>
<dbReference type="PANTHER" id="PTHR35046:SF9">
    <property type="entry name" value="RNA-DIRECTED DNA POLYMERASE"/>
    <property type="match status" value="1"/>
</dbReference>
<feature type="non-terminal residue" evidence="4">
    <location>
        <position position="78"/>
    </location>
</feature>
<name>A0A371H1Y1_MUCPR</name>
<feature type="region of interest" description="Disordered" evidence="2">
    <location>
        <begin position="48"/>
        <end position="78"/>
    </location>
</feature>
<dbReference type="PANTHER" id="PTHR35046">
    <property type="entry name" value="ZINC KNUCKLE (CCHC-TYPE) FAMILY PROTEIN"/>
    <property type="match status" value="1"/>
</dbReference>
<dbReference type="GO" id="GO:0003676">
    <property type="term" value="F:nucleic acid binding"/>
    <property type="evidence" value="ECO:0007669"/>
    <property type="project" value="InterPro"/>
</dbReference>
<evidence type="ECO:0000256" key="1">
    <source>
        <dbReference type="PROSITE-ProRule" id="PRU00047"/>
    </source>
</evidence>
<proteinExistence type="predicted"/>
<organism evidence="4 5">
    <name type="scientific">Mucuna pruriens</name>
    <name type="common">Velvet bean</name>
    <name type="synonym">Dolichos pruriens</name>
    <dbReference type="NCBI Taxonomy" id="157652"/>
    <lineage>
        <taxon>Eukaryota</taxon>
        <taxon>Viridiplantae</taxon>
        <taxon>Streptophyta</taxon>
        <taxon>Embryophyta</taxon>
        <taxon>Tracheophyta</taxon>
        <taxon>Spermatophyta</taxon>
        <taxon>Magnoliopsida</taxon>
        <taxon>eudicotyledons</taxon>
        <taxon>Gunneridae</taxon>
        <taxon>Pentapetalae</taxon>
        <taxon>rosids</taxon>
        <taxon>fabids</taxon>
        <taxon>Fabales</taxon>
        <taxon>Fabaceae</taxon>
        <taxon>Papilionoideae</taxon>
        <taxon>50 kb inversion clade</taxon>
        <taxon>NPAAA clade</taxon>
        <taxon>indigoferoid/millettioid clade</taxon>
        <taxon>Phaseoleae</taxon>
        <taxon>Mucuna</taxon>
    </lineage>
</organism>
<evidence type="ECO:0000256" key="2">
    <source>
        <dbReference type="SAM" id="MobiDB-lite"/>
    </source>
</evidence>
<dbReference type="InterPro" id="IPR036875">
    <property type="entry name" value="Znf_CCHC_sf"/>
</dbReference>
<feature type="domain" description="CCHC-type" evidence="3">
    <location>
        <begin position="26"/>
        <end position="42"/>
    </location>
</feature>
<dbReference type="PROSITE" id="PS50158">
    <property type="entry name" value="ZF_CCHC"/>
    <property type="match status" value="1"/>
</dbReference>
<keyword evidence="1" id="KW-0863">Zinc-finger</keyword>